<keyword evidence="1" id="KW-0812">Transmembrane</keyword>
<name>A0ABZ2JZS9_9BACT</name>
<accession>A0ABZ2JZS9</accession>
<keyword evidence="1" id="KW-0472">Membrane</keyword>
<evidence type="ECO:0000313" key="3">
    <source>
        <dbReference type="Proteomes" id="UP001379533"/>
    </source>
</evidence>
<dbReference type="Proteomes" id="UP001379533">
    <property type="component" value="Chromosome"/>
</dbReference>
<feature type="transmembrane region" description="Helical" evidence="1">
    <location>
        <begin position="66"/>
        <end position="88"/>
    </location>
</feature>
<dbReference type="EMBL" id="CP089982">
    <property type="protein sequence ID" value="WXA90024.1"/>
    <property type="molecule type" value="Genomic_DNA"/>
</dbReference>
<feature type="transmembrane region" description="Helical" evidence="1">
    <location>
        <begin position="33"/>
        <end position="54"/>
    </location>
</feature>
<feature type="transmembrane region" description="Helical" evidence="1">
    <location>
        <begin position="12"/>
        <end position="27"/>
    </location>
</feature>
<protein>
    <submittedName>
        <fullName evidence="2">Uncharacterized protein</fullName>
    </submittedName>
</protein>
<gene>
    <name evidence="2" type="ORF">LZC95_26415</name>
</gene>
<proteinExistence type="predicted"/>
<keyword evidence="1" id="KW-1133">Transmembrane helix</keyword>
<evidence type="ECO:0000313" key="2">
    <source>
        <dbReference type="EMBL" id="WXA90024.1"/>
    </source>
</evidence>
<feature type="transmembrane region" description="Helical" evidence="1">
    <location>
        <begin position="94"/>
        <end position="113"/>
    </location>
</feature>
<organism evidence="2 3">
    <name type="scientific">Pendulispora brunnea</name>
    <dbReference type="NCBI Taxonomy" id="2905690"/>
    <lineage>
        <taxon>Bacteria</taxon>
        <taxon>Pseudomonadati</taxon>
        <taxon>Myxococcota</taxon>
        <taxon>Myxococcia</taxon>
        <taxon>Myxococcales</taxon>
        <taxon>Sorangiineae</taxon>
        <taxon>Pendulisporaceae</taxon>
        <taxon>Pendulispora</taxon>
    </lineage>
</organism>
<reference evidence="2 3" key="1">
    <citation type="submission" date="2021-12" db="EMBL/GenBank/DDBJ databases">
        <title>Discovery of the Pendulisporaceae a myxobacterial family with distinct sporulation behavior and unique specialized metabolism.</title>
        <authorList>
            <person name="Garcia R."/>
            <person name="Popoff A."/>
            <person name="Bader C.D."/>
            <person name="Loehr J."/>
            <person name="Walesch S."/>
            <person name="Walt C."/>
            <person name="Boldt J."/>
            <person name="Bunk B."/>
            <person name="Haeckl F.J.F.P.J."/>
            <person name="Gunesch A.P."/>
            <person name="Birkelbach J."/>
            <person name="Nuebel U."/>
            <person name="Pietschmann T."/>
            <person name="Bach T."/>
            <person name="Mueller R."/>
        </authorList>
    </citation>
    <scope>NUCLEOTIDE SEQUENCE [LARGE SCALE GENOMIC DNA]</scope>
    <source>
        <strain evidence="2 3">MSr12523</strain>
    </source>
</reference>
<sequence length="130" mass="14455">MNARQKIESLTNAWYGFAVFSALFYVLRNGFGFFSLTWAAIVFLFSLMGMFFIGRRLLAKGHITRFILLITTAITTITGALGAGHCVLEFLGQWSFSLLLDAAAALVAVYMNARSFRVLTDSSVRAYFNS</sequence>
<evidence type="ECO:0000256" key="1">
    <source>
        <dbReference type="SAM" id="Phobius"/>
    </source>
</evidence>
<keyword evidence="3" id="KW-1185">Reference proteome</keyword>
<dbReference type="RefSeq" id="WP_394840637.1">
    <property type="nucleotide sequence ID" value="NZ_CP089982.1"/>
</dbReference>